<feature type="domain" description="Carrier" evidence="9">
    <location>
        <begin position="1562"/>
        <end position="1640"/>
    </location>
</feature>
<feature type="compositionally biased region" description="Polar residues" evidence="8">
    <location>
        <begin position="1305"/>
        <end position="1314"/>
    </location>
</feature>
<evidence type="ECO:0000256" key="6">
    <source>
        <dbReference type="ARBA" id="ARBA00023268"/>
    </source>
</evidence>
<dbReference type="GO" id="GO:0016787">
    <property type="term" value="F:hydrolase activity"/>
    <property type="evidence" value="ECO:0007669"/>
    <property type="project" value="InterPro"/>
</dbReference>
<feature type="compositionally biased region" description="Polar residues" evidence="8">
    <location>
        <begin position="1531"/>
        <end position="1540"/>
    </location>
</feature>
<evidence type="ECO:0000256" key="1">
    <source>
        <dbReference type="ARBA" id="ARBA00004721"/>
    </source>
</evidence>
<dbReference type="GO" id="GO:0004315">
    <property type="term" value="F:3-oxoacyl-[acyl-carrier-protein] synthase activity"/>
    <property type="evidence" value="ECO:0007669"/>
    <property type="project" value="InterPro"/>
</dbReference>
<dbReference type="InterPro" id="IPR016039">
    <property type="entry name" value="Thiolase-like"/>
</dbReference>
<dbReference type="PROSITE" id="PS52019">
    <property type="entry name" value="PKS_MFAS_DH"/>
    <property type="match status" value="1"/>
</dbReference>
<dbReference type="SUPFAM" id="SSF47336">
    <property type="entry name" value="ACP-like"/>
    <property type="match status" value="1"/>
</dbReference>
<evidence type="ECO:0000256" key="5">
    <source>
        <dbReference type="ARBA" id="ARBA00022679"/>
    </source>
</evidence>
<dbReference type="SUPFAM" id="SSF53335">
    <property type="entry name" value="S-adenosyl-L-methionine-dependent methyltransferases"/>
    <property type="match status" value="1"/>
</dbReference>
<dbReference type="SMART" id="SM00826">
    <property type="entry name" value="PKS_DH"/>
    <property type="match status" value="1"/>
</dbReference>
<dbReference type="Gene3D" id="1.10.1200.10">
    <property type="entry name" value="ACP-like"/>
    <property type="match status" value="1"/>
</dbReference>
<dbReference type="SUPFAM" id="SSF53901">
    <property type="entry name" value="Thiolase-like"/>
    <property type="match status" value="1"/>
</dbReference>
<evidence type="ECO:0000256" key="4">
    <source>
        <dbReference type="ARBA" id="ARBA00022603"/>
    </source>
</evidence>
<keyword evidence="2" id="KW-0596">Phosphopantetheine</keyword>
<dbReference type="PROSITE" id="PS50075">
    <property type="entry name" value="CARRIER"/>
    <property type="match status" value="1"/>
</dbReference>
<dbReference type="InterPro" id="IPR020841">
    <property type="entry name" value="PKS_Beta-ketoAc_synthase_dom"/>
</dbReference>
<dbReference type="SUPFAM" id="SSF55048">
    <property type="entry name" value="Probable ACP-binding domain of malonyl-CoA ACP transacylase"/>
    <property type="match status" value="1"/>
</dbReference>
<dbReference type="PROSITE" id="PS00606">
    <property type="entry name" value="KS3_1"/>
    <property type="match status" value="1"/>
</dbReference>
<reference evidence="12" key="2">
    <citation type="submission" date="2023-06" db="EMBL/GenBank/DDBJ databases">
        <authorList>
            <consortium name="Lawrence Berkeley National Laboratory"/>
            <person name="Haridas S."/>
            <person name="Hensen N."/>
            <person name="Bonometti L."/>
            <person name="Westerberg I."/>
            <person name="Brannstrom I.O."/>
            <person name="Guillou S."/>
            <person name="Cros-Aarteil S."/>
            <person name="Calhoun S."/>
            <person name="Kuo A."/>
            <person name="Mondo S."/>
            <person name="Pangilinan J."/>
            <person name="Riley R."/>
            <person name="Labutti K."/>
            <person name="Andreopoulos B."/>
            <person name="Lipzen A."/>
            <person name="Chen C."/>
            <person name="Yanf M."/>
            <person name="Daum C."/>
            <person name="Ng V."/>
            <person name="Clum A."/>
            <person name="Steindorff A."/>
            <person name="Ohm R."/>
            <person name="Martin F."/>
            <person name="Silar P."/>
            <person name="Natvig D."/>
            <person name="Lalanne C."/>
            <person name="Gautier V."/>
            <person name="Ament-Velasquez S.L."/>
            <person name="Kruys A."/>
            <person name="Hutchinson M.I."/>
            <person name="Powell A.J."/>
            <person name="Barry K."/>
            <person name="Miller A.N."/>
            <person name="Grigoriev I.V."/>
            <person name="Debuchy R."/>
            <person name="Gladieux P."/>
            <person name="Thoren M.H."/>
            <person name="Johannesson H."/>
        </authorList>
    </citation>
    <scope>NUCLEOTIDE SEQUENCE</scope>
    <source>
        <strain evidence="12">CBS 118394</strain>
    </source>
</reference>
<dbReference type="InterPro" id="IPR018201">
    <property type="entry name" value="Ketoacyl_synth_AS"/>
</dbReference>
<accession>A0AAE0HT49</accession>
<dbReference type="InterPro" id="IPR001227">
    <property type="entry name" value="Ac_transferase_dom_sf"/>
</dbReference>
<dbReference type="Gene3D" id="3.10.129.110">
    <property type="entry name" value="Polyketide synthase dehydratase"/>
    <property type="match status" value="1"/>
</dbReference>
<feature type="domain" description="PKS/mFAS DH" evidence="11">
    <location>
        <begin position="1172"/>
        <end position="1492"/>
    </location>
</feature>
<comment type="pathway">
    <text evidence="1">Secondary metabolite biosynthesis; terpenoid biosynthesis.</text>
</comment>
<dbReference type="Pfam" id="PF02801">
    <property type="entry name" value="Ketoacyl-synt_C"/>
    <property type="match status" value="1"/>
</dbReference>
<dbReference type="InterPro" id="IPR041068">
    <property type="entry name" value="HTH_51"/>
</dbReference>
<dbReference type="InterPro" id="IPR016035">
    <property type="entry name" value="Acyl_Trfase/lysoPLipase"/>
</dbReference>
<feature type="region of interest" description="C-terminal hotdog fold" evidence="7">
    <location>
        <begin position="1342"/>
        <end position="1492"/>
    </location>
</feature>
<dbReference type="SMART" id="SM00827">
    <property type="entry name" value="PKS_AT"/>
    <property type="match status" value="1"/>
</dbReference>
<reference evidence="12" key="1">
    <citation type="journal article" date="2023" name="Mol. Phylogenet. Evol.">
        <title>Genome-scale phylogeny and comparative genomics of the fungal order Sordariales.</title>
        <authorList>
            <person name="Hensen N."/>
            <person name="Bonometti L."/>
            <person name="Westerberg I."/>
            <person name="Brannstrom I.O."/>
            <person name="Guillou S."/>
            <person name="Cros-Aarteil S."/>
            <person name="Calhoun S."/>
            <person name="Haridas S."/>
            <person name="Kuo A."/>
            <person name="Mondo S."/>
            <person name="Pangilinan J."/>
            <person name="Riley R."/>
            <person name="LaButti K."/>
            <person name="Andreopoulos B."/>
            <person name="Lipzen A."/>
            <person name="Chen C."/>
            <person name="Yan M."/>
            <person name="Daum C."/>
            <person name="Ng V."/>
            <person name="Clum A."/>
            <person name="Steindorff A."/>
            <person name="Ohm R.A."/>
            <person name="Martin F."/>
            <person name="Silar P."/>
            <person name="Natvig D.O."/>
            <person name="Lalanne C."/>
            <person name="Gautier V."/>
            <person name="Ament-Velasquez S.L."/>
            <person name="Kruys A."/>
            <person name="Hutchinson M.I."/>
            <person name="Powell A.J."/>
            <person name="Barry K."/>
            <person name="Miller A.N."/>
            <person name="Grigoriev I.V."/>
            <person name="Debuchy R."/>
            <person name="Gladieux P."/>
            <person name="Hiltunen Thoren M."/>
            <person name="Johannesson H."/>
        </authorList>
    </citation>
    <scope>NUCLEOTIDE SEQUENCE</scope>
    <source>
        <strain evidence="12">CBS 118394</strain>
    </source>
</reference>
<evidence type="ECO:0000313" key="13">
    <source>
        <dbReference type="Proteomes" id="UP001283341"/>
    </source>
</evidence>
<sequence>MGSVNDFRIAIFGPQATHWTTTSLSALSSALLDQDDLHLIRKAFMDLPSVWPLLEAEFGQAVLHADVSGLDELQALSEFAAGTRKLDPKDLTNTKLAPLTVLSQFLDFIRAEKQDDDIYSGLQATQGFCIGFLGAAVLSSSKNSTEFKASMCNAVRLAACIGIVIDFHEATKEQLDRAMTVTVRCKTAADRAYLATCLDDSSPKAYMSCITDDNTYTITLPQKSEQPFRERLGDEKIVVSALGINGSYHHSTHSETARSLARLCARNHNILGLGDADKLRLPLRSTANAQLITSGALHEIAIDLILCKRLHWFQTIKQTLPIYQRVSFLVLGTTGGTGKNSVAPKPRKNPPTSRGHEIAVVGMSCRFPRAENLAAFWELLTKGETAFGPLPPDRFHPSQVSREPKLAKFSGNFLARADLFDHAFFSLSGREAKSMDPQQRLALEVAYEALEAAGYFSIQPDGRNTDVGCYLGVGAVDYEHNVTSEDATVFSAVGTLRAFISGRISHFFGWKGPSITLDTACSSSAVAIHTACRAVLGGECSMALAGGVNVITSPSLHQNLAAASFLNPQGSSSRAFDTAAAGYCRGEGAGMIVLKRLSNAVDDGDQILGVIASSAVNQGSNCSSITVPDSISQSDLYQRVMSRAGIKPSQVSYVEAHGTGTPVGDPIEYESVRLALTGAPGTGRDGPFIGHTEAASGVAGVIKVLLMMQHNTIPKQAACADIVIPKETQLWRSGDTARAALVNNYGAAGSNSAMLLRSYHHHGQPSSVAADSTTYPSHLQAYARTSSGLSFASIAYNLSRTRNITFENRLAAMSALDKLLLTTETMSTHAKKLGSTDASLATGRSVKISRQLQHLDGCDAVCETLGLGSIYPAIFLGDETDDVVDTLVGHSFGQLAALCVAGSISDEDCFRLVAGRAKLIRESWGPESGAMLSLECDQTEMEAVVDAVNLHDQGQRHVGVACYNGSRSFVLAGDAASIACARQECQQRTIKTTSLNNTHAYHCYLADSIMPDLADLTKSITIRPPMLRVETCSADNRSWTQFTATEVAQHTRTPVYFGDAIERIAARSPAAVWLEAGSDTPVVAMARRAVANQSDGTNVFIPIGLGSDDGQAMSNLARATCHLWRAGSASKFWLFQNSTSRYPTISLPPYPFERTSHWIQLKMGALPTSNNKTDKGALVSLVKKESAGGYLFSVDKANHFFVLAGRGHAVTGHSLCPASMYIELAVLASRSVIDNIHTNEYSLLPHVEGLEMSAPLGLGTSTSLFLRLHQHDDSSHSWSFSLFSRLSEADGKTTEHARGKMSLDQADTTTTTNGGDERRLKLLQRFATQGIRRLTSAAHAGTTTGVSGAMVYHIFSEVVDYANYYQWLGSVAVPATLQQQAKTASCCDPIILDNFLQVAGIHVNCLSESLRRDKSHVFVCTAVEEVMFTSSFMASKGSDVREWSVYTRCDGSVTAAEDEVANDMFVCDAASGNLVMAVLGATFRSVPFKSLAKGLSRLNKIVLPASVSNTATKDTARTPDSSSSDVDEDSGYQSRASSVQAEAVLPNDKPKIGADNTSKSQETEADKVQLVRNLFSGILEVAVDEIAPTSTLDDMGVDSLLIMEVVSEIHSQFHVDGISQSDLLGCRVIQAVSRLIWPHNSNHAADEVVGEVEVVDAADTLRPQQDRHDGTDLAKMSKECFATVKTSYISHANATGFSGFYGAAFTLQSDLVVRYVVDAFSTLGCDLQSMQAGQRVPIIPYEPKHSKLIPQLYKLLQDAGLLVKEDGETFHRTQTLIPSSSAETLHQRMLAEFPIHASESQLLHATGPRLADCLGGKADPIALIFQNAAARALLEDVYTNAPMFKTGTLLLGEYLSSVLERIGGRRELRILELGAGTGGTSKHIIETLSALGQRKFSYTFTDLSPSLVAAAKHRFAKWSSLMRYRTMDIEQEPAAQDEGQYDIILSTNCIHATRDLVVSATNIRKMLRPDGILCVWSSSRATCTGSTWCLGCSRAGGCLAMGREHALAHEETWDRCLREAGFQWVDWSATDATLAESEILRVITAAASPQLQTVVFKELDGVQLEADIYFPTEATIKANGGDNKLPVALMIHGGGHIMLSRHDIRPEQTDMLLNSGFVAISIDYRLCPETTLLEGAMVDVFDALAWIRTVLPHTSVLRADINEVGIDGQHVVAVGWSSGGHLAMTLAWTSIANGISPPPPLPPPSAILAFYCATDFEDPFWSSPNVPAGAGDHIDKLDSDNEFWTTGLMDTLIVGYNVPTEKRALGGWLATGDPRSRLALHMNTHGRTLDILLGGLDRNTRRALKSYGSEDVRAASPLAQIKERRYGVPTFLIHPRLDDLIPWEQSERTYHALRERGVEAELRIVDEGAKHLFDLSPRREKVYEVGMRAVAEGYAFLARHVGQSAQSDDPLSCDDPWISIANQTEIDFYKNCPDLSDAAIGFFVGHEFKGPFELPGVKSIPKLSSGYLLPKLSVSDRVDDGVTSISMPDLTNITLGGIWIGYVDNVTSLSFP</sequence>
<gene>
    <name evidence="12" type="ORF">B0H66DRAFT_633155</name>
</gene>
<dbReference type="InterPro" id="IPR049900">
    <property type="entry name" value="PKS_mFAS_DH"/>
</dbReference>
<dbReference type="InterPro" id="IPR016036">
    <property type="entry name" value="Malonyl_transacylase_ACP-bd"/>
</dbReference>
<dbReference type="PROSITE" id="PS52004">
    <property type="entry name" value="KS3_2"/>
    <property type="match status" value="1"/>
</dbReference>
<dbReference type="SMART" id="SM00825">
    <property type="entry name" value="PKS_KS"/>
    <property type="match status" value="1"/>
</dbReference>
<dbReference type="InterPro" id="IPR020807">
    <property type="entry name" value="PKS_DH"/>
</dbReference>
<evidence type="ECO:0008006" key="14">
    <source>
        <dbReference type="Google" id="ProtNLM"/>
    </source>
</evidence>
<keyword evidence="13" id="KW-1185">Reference proteome</keyword>
<evidence type="ECO:0000259" key="11">
    <source>
        <dbReference type="PROSITE" id="PS52019"/>
    </source>
</evidence>
<evidence type="ECO:0000259" key="9">
    <source>
        <dbReference type="PROSITE" id="PS50075"/>
    </source>
</evidence>
<feature type="domain" description="Ketosynthase family 3 (KS3)" evidence="10">
    <location>
        <begin position="355"/>
        <end position="758"/>
    </location>
</feature>
<dbReference type="InterPro" id="IPR029058">
    <property type="entry name" value="AB_hydrolase_fold"/>
</dbReference>
<dbReference type="InterPro" id="IPR032088">
    <property type="entry name" value="SAT"/>
</dbReference>
<dbReference type="InterPro" id="IPR029063">
    <property type="entry name" value="SAM-dependent_MTases_sf"/>
</dbReference>
<feature type="active site" description="Proton acceptor; for dehydratase activity" evidence="7">
    <location>
        <position position="1208"/>
    </location>
</feature>
<dbReference type="GO" id="GO:0004312">
    <property type="term" value="F:fatty acid synthase activity"/>
    <property type="evidence" value="ECO:0007669"/>
    <property type="project" value="TreeGrafter"/>
</dbReference>
<dbReference type="Gene3D" id="3.40.50.1820">
    <property type="entry name" value="alpha/beta hydrolase"/>
    <property type="match status" value="1"/>
</dbReference>
<evidence type="ECO:0000256" key="3">
    <source>
        <dbReference type="ARBA" id="ARBA00022553"/>
    </source>
</evidence>
<dbReference type="Pfam" id="PF08242">
    <property type="entry name" value="Methyltransf_12"/>
    <property type="match status" value="1"/>
</dbReference>
<dbReference type="InterPro" id="IPR036736">
    <property type="entry name" value="ACP-like_sf"/>
</dbReference>
<dbReference type="InterPro" id="IPR014031">
    <property type="entry name" value="Ketoacyl_synth_C"/>
</dbReference>
<dbReference type="Pfam" id="PF07859">
    <property type="entry name" value="Abhydrolase_3"/>
    <property type="match status" value="1"/>
</dbReference>
<organism evidence="12 13">
    <name type="scientific">Apodospora peruviana</name>
    <dbReference type="NCBI Taxonomy" id="516989"/>
    <lineage>
        <taxon>Eukaryota</taxon>
        <taxon>Fungi</taxon>
        <taxon>Dikarya</taxon>
        <taxon>Ascomycota</taxon>
        <taxon>Pezizomycotina</taxon>
        <taxon>Sordariomycetes</taxon>
        <taxon>Sordariomycetidae</taxon>
        <taxon>Sordariales</taxon>
        <taxon>Lasiosphaeriaceae</taxon>
        <taxon>Apodospora</taxon>
    </lineage>
</organism>
<dbReference type="Gene3D" id="3.40.366.10">
    <property type="entry name" value="Malonyl-Coenzyme A Acyl Carrier Protein, domain 2"/>
    <property type="match status" value="2"/>
</dbReference>
<feature type="region of interest" description="Disordered" evidence="8">
    <location>
        <begin position="1294"/>
        <end position="1314"/>
    </location>
</feature>
<dbReference type="Proteomes" id="UP001283341">
    <property type="component" value="Unassembled WGS sequence"/>
</dbReference>
<dbReference type="PANTHER" id="PTHR43775">
    <property type="entry name" value="FATTY ACID SYNTHASE"/>
    <property type="match status" value="1"/>
</dbReference>
<feature type="region of interest" description="Disordered" evidence="8">
    <location>
        <begin position="1511"/>
        <end position="1565"/>
    </location>
</feature>
<dbReference type="PANTHER" id="PTHR43775:SF21">
    <property type="entry name" value="NON-REDUCING POLYKETIDE SYNTHASE AUSA-RELATED"/>
    <property type="match status" value="1"/>
</dbReference>
<evidence type="ECO:0000259" key="10">
    <source>
        <dbReference type="PROSITE" id="PS52004"/>
    </source>
</evidence>
<keyword evidence="3" id="KW-0597">Phosphoprotein</keyword>
<dbReference type="GO" id="GO:0044550">
    <property type="term" value="P:secondary metabolite biosynthetic process"/>
    <property type="evidence" value="ECO:0007669"/>
    <property type="project" value="TreeGrafter"/>
</dbReference>
<dbReference type="PROSITE" id="PS00012">
    <property type="entry name" value="PHOSPHOPANTETHEINE"/>
    <property type="match status" value="1"/>
</dbReference>
<protein>
    <recommendedName>
        <fullName evidence="14">Polyketide synthase</fullName>
    </recommendedName>
</protein>
<dbReference type="InterPro" id="IPR006162">
    <property type="entry name" value="Ppantetheine_attach_site"/>
</dbReference>
<dbReference type="InterPro" id="IPR042104">
    <property type="entry name" value="PKS_dehydratase_sf"/>
</dbReference>
<dbReference type="InterPro" id="IPR014030">
    <property type="entry name" value="Ketoacyl_synth_N"/>
</dbReference>
<dbReference type="Pfam" id="PF18558">
    <property type="entry name" value="HTH_51"/>
    <property type="match status" value="1"/>
</dbReference>
<dbReference type="InterPro" id="IPR013094">
    <property type="entry name" value="AB_hydrolase_3"/>
</dbReference>
<dbReference type="CDD" id="cd00833">
    <property type="entry name" value="PKS"/>
    <property type="match status" value="1"/>
</dbReference>
<dbReference type="Pfam" id="PF00698">
    <property type="entry name" value="Acyl_transf_1"/>
    <property type="match status" value="1"/>
</dbReference>
<feature type="region of interest" description="N-terminal hotdog fold" evidence="7">
    <location>
        <begin position="1172"/>
        <end position="1308"/>
    </location>
</feature>
<dbReference type="EMBL" id="JAUEDM010000009">
    <property type="protein sequence ID" value="KAK3312435.1"/>
    <property type="molecule type" value="Genomic_DNA"/>
</dbReference>
<evidence type="ECO:0000256" key="8">
    <source>
        <dbReference type="SAM" id="MobiDB-lite"/>
    </source>
</evidence>
<dbReference type="SUPFAM" id="SSF52151">
    <property type="entry name" value="FabD/lysophospholipase-like"/>
    <property type="match status" value="1"/>
</dbReference>
<dbReference type="GO" id="GO:0032259">
    <property type="term" value="P:methylation"/>
    <property type="evidence" value="ECO:0007669"/>
    <property type="project" value="UniProtKB-KW"/>
</dbReference>
<feature type="active site" description="Proton donor; for dehydratase activity" evidence="7">
    <location>
        <position position="1393"/>
    </location>
</feature>
<dbReference type="GO" id="GO:0008168">
    <property type="term" value="F:methyltransferase activity"/>
    <property type="evidence" value="ECO:0007669"/>
    <property type="project" value="UniProtKB-KW"/>
</dbReference>
<dbReference type="Pfam" id="PF00550">
    <property type="entry name" value="PP-binding"/>
    <property type="match status" value="1"/>
</dbReference>
<dbReference type="SUPFAM" id="SSF53474">
    <property type="entry name" value="alpha/beta-Hydrolases"/>
    <property type="match status" value="1"/>
</dbReference>
<proteinExistence type="predicted"/>
<dbReference type="InterPro" id="IPR009081">
    <property type="entry name" value="PP-bd_ACP"/>
</dbReference>
<dbReference type="CDD" id="cd02440">
    <property type="entry name" value="AdoMet_MTases"/>
    <property type="match status" value="1"/>
</dbReference>
<dbReference type="InterPro" id="IPR014043">
    <property type="entry name" value="Acyl_transferase_dom"/>
</dbReference>
<comment type="caution">
    <text evidence="12">The sequence shown here is derived from an EMBL/GenBank/DDBJ whole genome shotgun (WGS) entry which is preliminary data.</text>
</comment>
<evidence type="ECO:0000256" key="7">
    <source>
        <dbReference type="PROSITE-ProRule" id="PRU01363"/>
    </source>
</evidence>
<dbReference type="InterPro" id="IPR013217">
    <property type="entry name" value="Methyltransf_12"/>
</dbReference>
<evidence type="ECO:0000313" key="12">
    <source>
        <dbReference type="EMBL" id="KAK3312435.1"/>
    </source>
</evidence>
<dbReference type="Gene3D" id="3.40.50.150">
    <property type="entry name" value="Vaccinia Virus protein VP39"/>
    <property type="match status" value="1"/>
</dbReference>
<name>A0AAE0HT49_9PEZI</name>
<dbReference type="Pfam" id="PF00109">
    <property type="entry name" value="ketoacyl-synt"/>
    <property type="match status" value="1"/>
</dbReference>
<dbReference type="Pfam" id="PF16073">
    <property type="entry name" value="SAT"/>
    <property type="match status" value="1"/>
</dbReference>
<evidence type="ECO:0000256" key="2">
    <source>
        <dbReference type="ARBA" id="ARBA00022450"/>
    </source>
</evidence>
<keyword evidence="5" id="KW-0808">Transferase</keyword>
<keyword evidence="6" id="KW-0511">Multifunctional enzyme</keyword>
<dbReference type="InterPro" id="IPR050091">
    <property type="entry name" value="PKS_NRPS_Biosynth_Enz"/>
</dbReference>
<keyword evidence="4" id="KW-0489">Methyltransferase</keyword>
<dbReference type="Gene3D" id="3.40.47.10">
    <property type="match status" value="1"/>
</dbReference>
<dbReference type="Gene3D" id="3.30.70.3290">
    <property type="match status" value="1"/>
</dbReference>
<dbReference type="GO" id="GO:0006633">
    <property type="term" value="P:fatty acid biosynthetic process"/>
    <property type="evidence" value="ECO:0007669"/>
    <property type="project" value="InterPro"/>
</dbReference>